<evidence type="ECO:0000313" key="2">
    <source>
        <dbReference type="Proteomes" id="UP001172680"/>
    </source>
</evidence>
<dbReference type="EMBL" id="JAPDRP010000018">
    <property type="protein sequence ID" value="KAJ9640019.1"/>
    <property type="molecule type" value="Genomic_DNA"/>
</dbReference>
<comment type="caution">
    <text evidence="1">The sequence shown here is derived from an EMBL/GenBank/DDBJ whole genome shotgun (WGS) entry which is preliminary data.</text>
</comment>
<sequence length="420" mass="44174">MTPTRLRRPLISRKLLLLILTALALLTILALALGLGLGFGLKPDPPVIIPPTSGTAARSRTPLSRSWDIRILSRCCMAMCSMRRSLFYISNSSHLQEIYTDAPYNFQEAWRWYPRNTGGVSLYDLQLLASPNSALAACAYAIDNSTSEVRLFYGGDDGRILQAGLRNGGWEYLGPIHGGQRIRVGEVEMVPSARGGMACTSGSDFAGLTLYEYGVAGEADEVEGALEDGARLRNPHLRIKHEPPPPLAALSGTLASAANTTADTLVYALPAPVNDTSAADPASPPAGEPGLYFLDLARSVSDVGTSGRSSSTGNGGASSPAAAILIAALQSLSNMSTTSNASSSSTPSTLSPFLLTRGTTLHQTYLPGTGLAAAWMSDEGGGGRELLVLFRNGSAVLSQAIGTDGFDDSYRVHDIQAFGH</sequence>
<proteinExistence type="predicted"/>
<dbReference type="Proteomes" id="UP001172680">
    <property type="component" value="Unassembled WGS sequence"/>
</dbReference>
<reference evidence="1" key="1">
    <citation type="submission" date="2022-10" db="EMBL/GenBank/DDBJ databases">
        <title>Culturing micro-colonial fungi from biological soil crusts in the Mojave desert and describing Neophaeococcomyces mojavensis, and introducing the new genera and species Taxawa tesnikishii.</title>
        <authorList>
            <person name="Kurbessoian T."/>
            <person name="Stajich J.E."/>
        </authorList>
    </citation>
    <scope>NUCLEOTIDE SEQUENCE</scope>
    <source>
        <strain evidence="1">JES_115</strain>
    </source>
</reference>
<name>A0ACC2YX66_9PEZI</name>
<keyword evidence="2" id="KW-1185">Reference proteome</keyword>
<evidence type="ECO:0000313" key="1">
    <source>
        <dbReference type="EMBL" id="KAJ9640019.1"/>
    </source>
</evidence>
<gene>
    <name evidence="1" type="ORF">H2199_006253</name>
</gene>
<accession>A0ACC2YX66</accession>
<organism evidence="1 2">
    <name type="scientific">Coniosporium tulheliwenetii</name>
    <dbReference type="NCBI Taxonomy" id="3383036"/>
    <lineage>
        <taxon>Eukaryota</taxon>
        <taxon>Fungi</taxon>
        <taxon>Dikarya</taxon>
        <taxon>Ascomycota</taxon>
        <taxon>Pezizomycotina</taxon>
        <taxon>Dothideomycetes</taxon>
        <taxon>Dothideomycetes incertae sedis</taxon>
        <taxon>Coniosporium</taxon>
    </lineage>
</organism>
<protein>
    <submittedName>
        <fullName evidence="1">Uncharacterized protein</fullName>
    </submittedName>
</protein>